<dbReference type="AlphaFoldDB" id="A0A935W368"/>
<dbReference type="NCBIfam" id="NF047646">
    <property type="entry name" value="REP_Tyr_transpos"/>
    <property type="match status" value="1"/>
</dbReference>
<dbReference type="Pfam" id="PF01797">
    <property type="entry name" value="Y1_Tnp"/>
    <property type="match status" value="1"/>
</dbReference>
<dbReference type="SMART" id="SM01321">
    <property type="entry name" value="Y1_Tnp"/>
    <property type="match status" value="1"/>
</dbReference>
<evidence type="ECO:0000313" key="3">
    <source>
        <dbReference type="Proteomes" id="UP000706151"/>
    </source>
</evidence>
<feature type="domain" description="Transposase IS200-like" evidence="1">
    <location>
        <begin position="9"/>
        <end position="123"/>
    </location>
</feature>
<reference evidence="2 3" key="1">
    <citation type="submission" date="2020-10" db="EMBL/GenBank/DDBJ databases">
        <title>Connecting structure to function with the recovery of over 1000 high-quality activated sludge metagenome-assembled genomes encoding full-length rRNA genes using long-read sequencing.</title>
        <authorList>
            <person name="Singleton C.M."/>
            <person name="Petriglieri F."/>
            <person name="Kristensen J.M."/>
            <person name="Kirkegaard R.H."/>
            <person name="Michaelsen T.Y."/>
            <person name="Andersen M.H."/>
            <person name="Karst S.M."/>
            <person name="Dueholm M.S."/>
            <person name="Nielsen P.H."/>
            <person name="Albertsen M."/>
        </authorList>
    </citation>
    <scope>NUCLEOTIDE SEQUENCE [LARGE SCALE GENOMIC DNA]</scope>
    <source>
        <strain evidence="2">Fred_18-Q3-R57-64_BAT3C.720</strain>
    </source>
</reference>
<dbReference type="Gene3D" id="3.30.70.1290">
    <property type="entry name" value="Transposase IS200-like"/>
    <property type="match status" value="1"/>
</dbReference>
<organism evidence="2 3">
    <name type="scientific">Candidatus Accumulibacter affinis</name>
    <dbReference type="NCBI Taxonomy" id="2954384"/>
    <lineage>
        <taxon>Bacteria</taxon>
        <taxon>Pseudomonadati</taxon>
        <taxon>Pseudomonadota</taxon>
        <taxon>Betaproteobacteria</taxon>
        <taxon>Candidatus Accumulibacter</taxon>
    </lineage>
</organism>
<dbReference type="EMBL" id="JADJOT010000001">
    <property type="protein sequence ID" value="MBK7952528.1"/>
    <property type="molecule type" value="Genomic_DNA"/>
</dbReference>
<gene>
    <name evidence="2" type="ORF">IPK02_00280</name>
</gene>
<dbReference type="InterPro" id="IPR036515">
    <property type="entry name" value="Transposase_17_sf"/>
</dbReference>
<dbReference type="GO" id="GO:0003677">
    <property type="term" value="F:DNA binding"/>
    <property type="evidence" value="ECO:0007669"/>
    <property type="project" value="InterPro"/>
</dbReference>
<dbReference type="GO" id="GO:0006313">
    <property type="term" value="P:DNA transposition"/>
    <property type="evidence" value="ECO:0007669"/>
    <property type="project" value="InterPro"/>
</dbReference>
<sequence length="289" mass="32263">MARPLRLEFPGALYHVTARGDGRENIYLSDDDRRLCLEVLGGVVQRFNWTIHAYCLMSNHYHLLVETPDANLSRGMRQLNGVYTQAFNRVHQRVGHVFQGRYKAILIEKEAHLLELARYVVLNPVRAGMVATPGEWPWSSYRAMVGKKCAPDWLATRWVLTGFGETTPAAVAAYVRFVAQGSCTAITPWANVKHQMFLGSDVFVDAMRSRPSAGGDLREVPQARARPVPKPLAHFAHQYPDRDSAIAAAYASGGYTLKEIGDYVGLHYSRVSKIVHLAESAGRKAKEKT</sequence>
<name>A0A935W368_9PROT</name>
<comment type="caution">
    <text evidence="2">The sequence shown here is derived from an EMBL/GenBank/DDBJ whole genome shotgun (WGS) entry which is preliminary data.</text>
</comment>
<proteinExistence type="predicted"/>
<dbReference type="SUPFAM" id="SSF143422">
    <property type="entry name" value="Transposase IS200-like"/>
    <property type="match status" value="1"/>
</dbReference>
<dbReference type="PANTHER" id="PTHR34322:SF2">
    <property type="entry name" value="TRANSPOSASE IS200-LIKE DOMAIN-CONTAINING PROTEIN"/>
    <property type="match status" value="1"/>
</dbReference>
<evidence type="ECO:0000259" key="1">
    <source>
        <dbReference type="SMART" id="SM01321"/>
    </source>
</evidence>
<dbReference type="Proteomes" id="UP000706151">
    <property type="component" value="Unassembled WGS sequence"/>
</dbReference>
<dbReference type="GO" id="GO:0004803">
    <property type="term" value="F:transposase activity"/>
    <property type="evidence" value="ECO:0007669"/>
    <property type="project" value="InterPro"/>
</dbReference>
<dbReference type="PANTHER" id="PTHR34322">
    <property type="entry name" value="TRANSPOSASE, Y1_TNP DOMAIN-CONTAINING"/>
    <property type="match status" value="1"/>
</dbReference>
<dbReference type="InterPro" id="IPR002686">
    <property type="entry name" value="Transposase_17"/>
</dbReference>
<protein>
    <submittedName>
        <fullName evidence="2">Transposase</fullName>
    </submittedName>
</protein>
<accession>A0A935W368</accession>
<evidence type="ECO:0000313" key="2">
    <source>
        <dbReference type="EMBL" id="MBK7952528.1"/>
    </source>
</evidence>